<gene>
    <name evidence="2" type="ORF">G7Z17_g4947</name>
</gene>
<dbReference type="EMBL" id="JAANBB010000076">
    <property type="protein sequence ID" value="KAF7551523.1"/>
    <property type="molecule type" value="Genomic_DNA"/>
</dbReference>
<evidence type="ECO:0000313" key="2">
    <source>
        <dbReference type="EMBL" id="KAF7551523.1"/>
    </source>
</evidence>
<protein>
    <submittedName>
        <fullName evidence="2">Uncharacterized protein</fullName>
    </submittedName>
</protein>
<organism evidence="2 3">
    <name type="scientific">Cylindrodendrum hubeiense</name>
    <dbReference type="NCBI Taxonomy" id="595255"/>
    <lineage>
        <taxon>Eukaryota</taxon>
        <taxon>Fungi</taxon>
        <taxon>Dikarya</taxon>
        <taxon>Ascomycota</taxon>
        <taxon>Pezizomycotina</taxon>
        <taxon>Sordariomycetes</taxon>
        <taxon>Hypocreomycetidae</taxon>
        <taxon>Hypocreales</taxon>
        <taxon>Nectriaceae</taxon>
        <taxon>Cylindrodendrum</taxon>
    </lineage>
</organism>
<accession>A0A9P5HD13</accession>
<dbReference type="AlphaFoldDB" id="A0A9P5HD13"/>
<evidence type="ECO:0000313" key="3">
    <source>
        <dbReference type="Proteomes" id="UP000722485"/>
    </source>
</evidence>
<reference evidence="2" key="1">
    <citation type="submission" date="2020-03" db="EMBL/GenBank/DDBJ databases">
        <title>Draft Genome Sequence of Cylindrodendrum hubeiense.</title>
        <authorList>
            <person name="Buettner E."/>
            <person name="Kellner H."/>
        </authorList>
    </citation>
    <scope>NUCLEOTIDE SEQUENCE</scope>
    <source>
        <strain evidence="2">IHI 201604</strain>
    </source>
</reference>
<dbReference type="Proteomes" id="UP000722485">
    <property type="component" value="Unassembled WGS sequence"/>
</dbReference>
<feature type="region of interest" description="Disordered" evidence="1">
    <location>
        <begin position="144"/>
        <end position="170"/>
    </location>
</feature>
<evidence type="ECO:0000256" key="1">
    <source>
        <dbReference type="SAM" id="MobiDB-lite"/>
    </source>
</evidence>
<keyword evidence="3" id="KW-1185">Reference proteome</keyword>
<feature type="region of interest" description="Disordered" evidence="1">
    <location>
        <begin position="51"/>
        <end position="93"/>
    </location>
</feature>
<name>A0A9P5HD13_9HYPO</name>
<proteinExistence type="predicted"/>
<comment type="caution">
    <text evidence="2">The sequence shown here is derived from an EMBL/GenBank/DDBJ whole genome shotgun (WGS) entry which is preliminary data.</text>
</comment>
<sequence>MMQFPALWFCSPASPARPAVLGFSSGSSSALFRPHPLTALLDQRSWLQPQAPLRTRPSPPTPSPQAAANGPEHPRLHCNPAPPSDDPGLMDAASSTGAVRYINLLEADDQAKPAKPASETPKPVLVSVPVDRWYSIGRYTQPSGHLALRHPDRNLRAPPGFAPPQTRAESNQRMREILGAIDARLQSSAT</sequence>